<comment type="caution">
    <text evidence="2">The sequence shown here is derived from an EMBL/GenBank/DDBJ whole genome shotgun (WGS) entry which is preliminary data.</text>
</comment>
<dbReference type="EMBL" id="POUA01000414">
    <property type="protein sequence ID" value="PZG27476.1"/>
    <property type="molecule type" value="Genomic_DNA"/>
</dbReference>
<evidence type="ECO:0000313" key="2">
    <source>
        <dbReference type="EMBL" id="PZG27476.1"/>
    </source>
</evidence>
<dbReference type="Proteomes" id="UP000248544">
    <property type="component" value="Unassembled WGS sequence"/>
</dbReference>
<proteinExistence type="predicted"/>
<gene>
    <name evidence="2" type="ORF">C1I98_33320</name>
</gene>
<organism evidence="2 3">
    <name type="scientific">Spongiactinospora gelatinilytica</name>
    <dbReference type="NCBI Taxonomy" id="2666298"/>
    <lineage>
        <taxon>Bacteria</taxon>
        <taxon>Bacillati</taxon>
        <taxon>Actinomycetota</taxon>
        <taxon>Actinomycetes</taxon>
        <taxon>Streptosporangiales</taxon>
        <taxon>Streptosporangiaceae</taxon>
        <taxon>Spongiactinospora</taxon>
    </lineage>
</organism>
<name>A0A2W2ESJ5_9ACTN</name>
<accession>A0A2W2ESJ5</accession>
<evidence type="ECO:0000256" key="1">
    <source>
        <dbReference type="SAM" id="MobiDB-lite"/>
    </source>
</evidence>
<keyword evidence="3" id="KW-1185">Reference proteome</keyword>
<reference evidence="2 3" key="1">
    <citation type="submission" date="2018-01" db="EMBL/GenBank/DDBJ databases">
        <title>Draft genome sequence of Sphaerisporangium sp. 7K107.</title>
        <authorList>
            <person name="Sahin N."/>
            <person name="Saygin H."/>
            <person name="Ay H."/>
        </authorList>
    </citation>
    <scope>NUCLEOTIDE SEQUENCE [LARGE SCALE GENOMIC DNA]</scope>
    <source>
        <strain evidence="2 3">7K107</strain>
    </source>
</reference>
<evidence type="ECO:0000313" key="3">
    <source>
        <dbReference type="Proteomes" id="UP000248544"/>
    </source>
</evidence>
<dbReference type="AlphaFoldDB" id="A0A2W2ESJ5"/>
<sequence length="136" mass="14818">MSTPALSPARAASVADAATAWTTVAYATGPADRPAAEEGVRAAYREAGLAEPERFIWFASPAQAARRQTRAVTGRGWGCAATVRNVWCFLIDVPRGWGWRPRHDAFAVELPVRVRRRDQHAPGRAAPSDGRLQRVL</sequence>
<protein>
    <submittedName>
        <fullName evidence="2">Uncharacterized protein</fullName>
    </submittedName>
</protein>
<feature type="region of interest" description="Disordered" evidence="1">
    <location>
        <begin position="117"/>
        <end position="136"/>
    </location>
</feature>